<evidence type="ECO:0000313" key="7">
    <source>
        <dbReference type="Proteomes" id="UP000827721"/>
    </source>
</evidence>
<evidence type="ECO:0000256" key="1">
    <source>
        <dbReference type="ARBA" id="ARBA00008668"/>
    </source>
</evidence>
<comment type="caution">
    <text evidence="6">The sequence shown here is derived from an EMBL/GenBank/DDBJ whole genome shotgun (WGS) entry which is preliminary data.</text>
</comment>
<dbReference type="PANTHER" id="PTHR22835">
    <property type="entry name" value="ZINC FINGER FYVE DOMAIN CONTAINING PROTEIN"/>
    <property type="match status" value="1"/>
</dbReference>
<protein>
    <recommendedName>
        <fullName evidence="8">GDSL esterase/lipase</fullName>
    </recommendedName>
</protein>
<keyword evidence="5" id="KW-0812">Transmembrane</keyword>
<dbReference type="Proteomes" id="UP000827721">
    <property type="component" value="Unassembled WGS sequence"/>
</dbReference>
<evidence type="ECO:0000256" key="3">
    <source>
        <dbReference type="ARBA" id="ARBA00022801"/>
    </source>
</evidence>
<sequence>MDLFSFHSLLVSMGSRFFSCVVVTIFMFFTPGSSSMSAGAHDGHEECHFPAIFNFGDSNSDTGGLAALYGQFPPPHGVPFFGAPAGRYCDGRLVIDFLAEGMGFPYLSAYLDSIGSDFAHGANFATAGATARTQNMTRRRASPISLDFQWNQFYEFHNKSQVVRSRGGHYRKLLPKAGDFPRALYTFDIGQNDLTSTSLLNMANNDLRTYVQEVVNPLENIVKNIHGLGGRYFLIHNMGPLGCLPYVLESITGLASSQIDEAGCATPFNEIAQTFNNQLKESIVQLRKDLPSAAITYVNIYSIKYSLFREGRKHGFNQSLRTCCGHGGKYNYNIHMACGAFKIVHGKEFSVRKICENPSEYVVWDGAHFTEAANRFIFDQIVEGAFSDPPHIDLKEVLVLFSASSSPGSVFGKKTDEECKFPAIFNFGDSNSDTGGLYAFWGEMPAQDGMSFFGGPVGRYSDGRLVIDFIAESLGLPYLSSYLDSLGSEFAHGANFAFGGSTVRFPTTIGSIPLTLDVQWIQFLKFHNRSQVLRKRGGIYRKLMPKPDYFSRALYTIDIGQNELTAGYFTNKTTDEVKAYVPNVINRLQKVVQNIYNFGGRYFWIHNTGPVGCLPYVFVRRPVPAALVDEAGCATPYNEVSQYFNSKLKEAVAQLREDLPSAAITYVDIYSIKYSLFREGQRHGFKELIRVCCGHGGQYNFNVSLGCGVSVMVDGKPVLMGKPCEEPSTYVVWDGVHFTQAANKFVFDKIVGGAFSDPPVPLKMACQRKN</sequence>
<dbReference type="Gene3D" id="3.40.50.1110">
    <property type="entry name" value="SGNH hydrolase"/>
    <property type="match status" value="2"/>
</dbReference>
<keyword evidence="5" id="KW-0472">Membrane</keyword>
<dbReference type="InterPro" id="IPR035669">
    <property type="entry name" value="SGNH_plant_lipase-like"/>
</dbReference>
<keyword evidence="4" id="KW-0325">Glycoprotein</keyword>
<feature type="transmembrane region" description="Helical" evidence="5">
    <location>
        <begin position="6"/>
        <end position="29"/>
    </location>
</feature>
<organism evidence="6 7">
    <name type="scientific">Xanthoceras sorbifolium</name>
    <dbReference type="NCBI Taxonomy" id="99658"/>
    <lineage>
        <taxon>Eukaryota</taxon>
        <taxon>Viridiplantae</taxon>
        <taxon>Streptophyta</taxon>
        <taxon>Embryophyta</taxon>
        <taxon>Tracheophyta</taxon>
        <taxon>Spermatophyta</taxon>
        <taxon>Magnoliopsida</taxon>
        <taxon>eudicotyledons</taxon>
        <taxon>Gunneridae</taxon>
        <taxon>Pentapetalae</taxon>
        <taxon>rosids</taxon>
        <taxon>malvids</taxon>
        <taxon>Sapindales</taxon>
        <taxon>Sapindaceae</taxon>
        <taxon>Xanthoceroideae</taxon>
        <taxon>Xanthoceras</taxon>
    </lineage>
</organism>
<dbReference type="EMBL" id="JAFEMO010000005">
    <property type="protein sequence ID" value="KAH7570370.1"/>
    <property type="molecule type" value="Genomic_DNA"/>
</dbReference>
<dbReference type="Pfam" id="PF00657">
    <property type="entry name" value="Lipase_GDSL"/>
    <property type="match status" value="2"/>
</dbReference>
<keyword evidence="7" id="KW-1185">Reference proteome</keyword>
<accession>A0ABQ8I188</accession>
<evidence type="ECO:0000256" key="2">
    <source>
        <dbReference type="ARBA" id="ARBA00022729"/>
    </source>
</evidence>
<name>A0ABQ8I188_9ROSI</name>
<proteinExistence type="inferred from homology"/>
<gene>
    <name evidence="6" type="ORF">JRO89_XS05G0094000</name>
</gene>
<evidence type="ECO:0000256" key="4">
    <source>
        <dbReference type="ARBA" id="ARBA00023180"/>
    </source>
</evidence>
<dbReference type="InterPro" id="IPR001087">
    <property type="entry name" value="GDSL"/>
</dbReference>
<comment type="similarity">
    <text evidence="1">Belongs to the 'GDSL' lipolytic enzyme family.</text>
</comment>
<evidence type="ECO:0008006" key="8">
    <source>
        <dbReference type="Google" id="ProtNLM"/>
    </source>
</evidence>
<dbReference type="InterPro" id="IPR036514">
    <property type="entry name" value="SGNH_hydro_sf"/>
</dbReference>
<reference evidence="6 7" key="1">
    <citation type="submission" date="2021-02" db="EMBL/GenBank/DDBJ databases">
        <title>Plant Genome Project.</title>
        <authorList>
            <person name="Zhang R.-G."/>
        </authorList>
    </citation>
    <scope>NUCLEOTIDE SEQUENCE [LARGE SCALE GENOMIC DNA]</scope>
    <source>
        <tissue evidence="6">Leaves</tissue>
    </source>
</reference>
<keyword evidence="3" id="KW-0378">Hydrolase</keyword>
<dbReference type="PANTHER" id="PTHR22835:SF588">
    <property type="entry name" value="ALPHA-L-FUCOSIDASE 3"/>
    <property type="match status" value="1"/>
</dbReference>
<dbReference type="SUPFAM" id="SSF52266">
    <property type="entry name" value="SGNH hydrolase"/>
    <property type="match status" value="2"/>
</dbReference>
<keyword evidence="5" id="KW-1133">Transmembrane helix</keyword>
<evidence type="ECO:0000313" key="6">
    <source>
        <dbReference type="EMBL" id="KAH7570370.1"/>
    </source>
</evidence>
<evidence type="ECO:0000256" key="5">
    <source>
        <dbReference type="SAM" id="Phobius"/>
    </source>
</evidence>
<keyword evidence="2" id="KW-0732">Signal</keyword>
<dbReference type="CDD" id="cd01837">
    <property type="entry name" value="SGNH_plant_lipase_like"/>
    <property type="match status" value="2"/>
</dbReference>